<evidence type="ECO:0000313" key="2">
    <source>
        <dbReference type="Proteomes" id="UP000287651"/>
    </source>
</evidence>
<accession>A0A426X452</accession>
<organism evidence="1 2">
    <name type="scientific">Ensete ventricosum</name>
    <name type="common">Abyssinian banana</name>
    <name type="synonym">Musa ensete</name>
    <dbReference type="NCBI Taxonomy" id="4639"/>
    <lineage>
        <taxon>Eukaryota</taxon>
        <taxon>Viridiplantae</taxon>
        <taxon>Streptophyta</taxon>
        <taxon>Embryophyta</taxon>
        <taxon>Tracheophyta</taxon>
        <taxon>Spermatophyta</taxon>
        <taxon>Magnoliopsida</taxon>
        <taxon>Liliopsida</taxon>
        <taxon>Zingiberales</taxon>
        <taxon>Musaceae</taxon>
        <taxon>Ensete</taxon>
    </lineage>
</organism>
<comment type="caution">
    <text evidence="1">The sequence shown here is derived from an EMBL/GenBank/DDBJ whole genome shotgun (WGS) entry which is preliminary data.</text>
</comment>
<proteinExistence type="predicted"/>
<dbReference type="Proteomes" id="UP000287651">
    <property type="component" value="Unassembled WGS sequence"/>
</dbReference>
<gene>
    <name evidence="1" type="ORF">B296_00058869</name>
</gene>
<dbReference type="EMBL" id="AMZH03027253">
    <property type="protein sequence ID" value="RRT34224.1"/>
    <property type="molecule type" value="Genomic_DNA"/>
</dbReference>
<protein>
    <submittedName>
        <fullName evidence="1">Uncharacterized protein</fullName>
    </submittedName>
</protein>
<name>A0A426X452_ENSVE</name>
<sequence>PVCASSPASPSSRYRVELVRMSGDSGLGLESRLLEWWSPGEEGVIQFGSPANSCKEVGSGRFPTSAVRALAPPVYPAGYLRRVGHVGGPAVRGCDDLTGGGPLEPFVSATGNSGGRGLDPSADPVVGPLWEVGRLHFAVATYISHLFLHGSAKNESESERVPFPFPFPLHD</sequence>
<evidence type="ECO:0000313" key="1">
    <source>
        <dbReference type="EMBL" id="RRT34224.1"/>
    </source>
</evidence>
<dbReference type="AlphaFoldDB" id="A0A426X452"/>
<reference evidence="1 2" key="1">
    <citation type="journal article" date="2014" name="Agronomy (Basel)">
        <title>A Draft Genome Sequence for Ensete ventricosum, the Drought-Tolerant Tree Against Hunger.</title>
        <authorList>
            <person name="Harrison J."/>
            <person name="Moore K.A."/>
            <person name="Paszkiewicz K."/>
            <person name="Jones T."/>
            <person name="Grant M."/>
            <person name="Ambacheew D."/>
            <person name="Muzemil S."/>
            <person name="Studholme D.J."/>
        </authorList>
    </citation>
    <scope>NUCLEOTIDE SEQUENCE [LARGE SCALE GENOMIC DNA]</scope>
</reference>
<feature type="non-terminal residue" evidence="1">
    <location>
        <position position="1"/>
    </location>
</feature>